<dbReference type="NCBIfam" id="TIGR03980">
    <property type="entry name" value="prismane_assoc"/>
    <property type="match status" value="1"/>
</dbReference>
<evidence type="ECO:0000313" key="7">
    <source>
        <dbReference type="Proteomes" id="UP000234840"/>
    </source>
</evidence>
<dbReference type="EMBL" id="NIHS01000024">
    <property type="protein sequence ID" value="PLT71426.1"/>
    <property type="molecule type" value="Genomic_DNA"/>
</dbReference>
<dbReference type="Proteomes" id="UP000234849">
    <property type="component" value="Unassembled WGS sequence"/>
</dbReference>
<dbReference type="EMBL" id="JAPZED010000002">
    <property type="protein sequence ID" value="MCZ7693164.1"/>
    <property type="molecule type" value="Genomic_DNA"/>
</dbReference>
<dbReference type="RefSeq" id="WP_009244287.1">
    <property type="nucleotide sequence ID" value="NZ_CABKQB010000002.1"/>
</dbReference>
<dbReference type="AlphaFoldDB" id="A0A2N5NKK6"/>
<evidence type="ECO:0000313" key="4">
    <source>
        <dbReference type="EMBL" id="PLT56822.1"/>
    </source>
</evidence>
<reference evidence="3" key="3">
    <citation type="submission" date="2020-02" db="EMBL/GenBank/DDBJ databases">
        <authorList>
            <person name="Littmann E."/>
            <person name="Sorbara M."/>
        </authorList>
    </citation>
    <scope>NUCLEOTIDE SEQUENCE</scope>
    <source>
        <strain evidence="3">MSK.15.32</strain>
    </source>
</reference>
<reference evidence="3" key="2">
    <citation type="journal article" date="2020" name="Cell Host Microbe">
        <title>Functional and Genomic Variation between Human-Derived Isolates of Lachnospiraceae Reveals Inter- and Intra-Species Diversity.</title>
        <authorList>
            <person name="Sorbara M.T."/>
            <person name="Littmann E.R."/>
            <person name="Fontana E."/>
            <person name="Moody T.U."/>
            <person name="Kohout C.E."/>
            <person name="Gjonbalaj M."/>
            <person name="Eaton V."/>
            <person name="Seok R."/>
            <person name="Leiner I.M."/>
            <person name="Pamer E.G."/>
        </authorList>
    </citation>
    <scope>NUCLEOTIDE SEQUENCE</scope>
    <source>
        <strain evidence="3">MSK.15.32</strain>
    </source>
</reference>
<reference evidence="2" key="4">
    <citation type="submission" date="2022-12" db="EMBL/GenBank/DDBJ databases">
        <title>Genome of R. gnavus strain RSHDN_123.</title>
        <authorList>
            <person name="Abdugheni R."/>
        </authorList>
    </citation>
    <scope>NUCLEOTIDE SEQUENCE</scope>
    <source>
        <strain evidence="2">RSHDN_123</strain>
    </source>
</reference>
<evidence type="ECO:0000313" key="3">
    <source>
        <dbReference type="EMBL" id="NSI58495.1"/>
    </source>
</evidence>
<dbReference type="InterPro" id="IPR023883">
    <property type="entry name" value="CHP03980_redox-disulphide"/>
</dbReference>
<dbReference type="Proteomes" id="UP000234840">
    <property type="component" value="Unassembled WGS sequence"/>
</dbReference>
<evidence type="ECO:0000313" key="6">
    <source>
        <dbReference type="EMBL" id="PLT83882.1"/>
    </source>
</evidence>
<dbReference type="Pfam" id="PF08984">
    <property type="entry name" value="DUF1858"/>
    <property type="match status" value="1"/>
</dbReference>
<sequence>METFTKNTTIGELLSVYPECAPILMEIGMHCLGCPSAQMETLGEAAMVHGIDADLLVEKINAARAAAK</sequence>
<dbReference type="Proteomes" id="UP001148455">
    <property type="component" value="Unassembled WGS sequence"/>
</dbReference>
<organism evidence="4 8">
    <name type="scientific">Mediterraneibacter gnavus</name>
    <name type="common">Ruminococcus gnavus</name>
    <dbReference type="NCBI Taxonomy" id="33038"/>
    <lineage>
        <taxon>Bacteria</taxon>
        <taxon>Bacillati</taxon>
        <taxon>Bacillota</taxon>
        <taxon>Clostridia</taxon>
        <taxon>Lachnospirales</taxon>
        <taxon>Lachnospiraceae</taxon>
        <taxon>Mediterraneibacter</taxon>
    </lineage>
</organism>
<gene>
    <name evidence="4" type="ORF">CDL18_03935</name>
    <name evidence="6" type="ORF">CDL20_13175</name>
    <name evidence="5" type="ORF">CDL26_12100</name>
    <name evidence="3" type="ORF">G4993_08780</name>
    <name evidence="2" type="ORF">O8D18_03760</name>
</gene>
<dbReference type="PANTHER" id="PTHR39341">
    <property type="entry name" value="BSL7085 PROTEIN"/>
    <property type="match status" value="1"/>
</dbReference>
<dbReference type="Gene3D" id="1.10.3910.10">
    <property type="entry name" value="SP0561-like"/>
    <property type="match status" value="1"/>
</dbReference>
<evidence type="ECO:0000259" key="1">
    <source>
        <dbReference type="Pfam" id="PF08984"/>
    </source>
</evidence>
<protein>
    <submittedName>
        <fullName evidence="2">DUF1858 domain-containing protein</fullName>
    </submittedName>
    <submittedName>
        <fullName evidence="4">Disulfide oxidoreductase</fullName>
    </submittedName>
</protein>
<dbReference type="Proteomes" id="UP001296580">
    <property type="component" value="Unassembled WGS sequence"/>
</dbReference>
<dbReference type="Proteomes" id="UP000234891">
    <property type="component" value="Unassembled WGS sequence"/>
</dbReference>
<evidence type="ECO:0000313" key="5">
    <source>
        <dbReference type="EMBL" id="PLT71426.1"/>
    </source>
</evidence>
<dbReference type="PANTHER" id="PTHR39341:SF1">
    <property type="entry name" value="DUF1858 DOMAIN-CONTAINING PROTEIN"/>
    <property type="match status" value="1"/>
</dbReference>
<dbReference type="InterPro" id="IPR038062">
    <property type="entry name" value="ScdA-like_N_sf"/>
</dbReference>
<comment type="caution">
    <text evidence="4">The sequence shown here is derived from an EMBL/GenBank/DDBJ whole genome shotgun (WGS) entry which is preliminary data.</text>
</comment>
<name>A0A2N5NKK6_MEDGN</name>
<evidence type="ECO:0000313" key="8">
    <source>
        <dbReference type="Proteomes" id="UP000234849"/>
    </source>
</evidence>
<dbReference type="EMBL" id="NIHW01000040">
    <property type="protein sequence ID" value="PLT83882.1"/>
    <property type="molecule type" value="Genomic_DNA"/>
</dbReference>
<dbReference type="SUPFAM" id="SSF140683">
    <property type="entry name" value="SP0561-like"/>
    <property type="match status" value="1"/>
</dbReference>
<evidence type="ECO:0000313" key="2">
    <source>
        <dbReference type="EMBL" id="MCZ7693164.1"/>
    </source>
</evidence>
<evidence type="ECO:0000313" key="9">
    <source>
        <dbReference type="Proteomes" id="UP000234891"/>
    </source>
</evidence>
<dbReference type="InterPro" id="IPR015077">
    <property type="entry name" value="DUF1858"/>
</dbReference>
<accession>A0A2N5NKK6</accession>
<dbReference type="EMBL" id="NIHM01000004">
    <property type="protein sequence ID" value="PLT56822.1"/>
    <property type="molecule type" value="Genomic_DNA"/>
</dbReference>
<reference evidence="7 8" key="1">
    <citation type="journal article" date="2017" name="Genome Med.">
        <title>A novel Ruminococcus gnavus clade enriched in inflammatory bowel disease patients.</title>
        <authorList>
            <person name="Hall A.B."/>
            <person name="Yassour M."/>
            <person name="Sauk J."/>
            <person name="Garner A."/>
            <person name="Jiang X."/>
            <person name="Arthur T."/>
            <person name="Lagoudas G.K."/>
            <person name="Vatanen T."/>
            <person name="Fornelos N."/>
            <person name="Wilson R."/>
            <person name="Bertha M."/>
            <person name="Cohen M."/>
            <person name="Garber J."/>
            <person name="Khalili H."/>
            <person name="Gevers D."/>
            <person name="Ananthakrishnan A.N."/>
            <person name="Kugathasan S."/>
            <person name="Lander E.S."/>
            <person name="Blainey P."/>
            <person name="Vlamakis H."/>
            <person name="Xavier R.J."/>
            <person name="Huttenhower C."/>
        </authorList>
    </citation>
    <scope>NUCLEOTIDE SEQUENCE [LARGE SCALE GENOMIC DNA]</scope>
    <source>
        <strain evidence="4 8">RJX1118</strain>
        <strain evidence="5 9">RJX1124</strain>
        <strain evidence="6 7">RJX1128</strain>
    </source>
</reference>
<dbReference type="EMBL" id="JAAIRV010000014">
    <property type="protein sequence ID" value="NSI58495.1"/>
    <property type="molecule type" value="Genomic_DNA"/>
</dbReference>
<feature type="domain" description="DUF1858" evidence="1">
    <location>
        <begin position="5"/>
        <end position="57"/>
    </location>
</feature>
<proteinExistence type="predicted"/>